<keyword evidence="5" id="KW-1185">Reference proteome</keyword>
<organism evidence="4 5">
    <name type="scientific">Cohnella terricola</name>
    <dbReference type="NCBI Taxonomy" id="1289167"/>
    <lineage>
        <taxon>Bacteria</taxon>
        <taxon>Bacillati</taxon>
        <taxon>Bacillota</taxon>
        <taxon>Bacilli</taxon>
        <taxon>Bacillales</taxon>
        <taxon>Paenibacillaceae</taxon>
        <taxon>Cohnella</taxon>
    </lineage>
</organism>
<reference evidence="4 5" key="1">
    <citation type="submission" date="2019-07" db="EMBL/GenBank/DDBJ databases">
        <authorList>
            <person name="Kim J."/>
        </authorList>
    </citation>
    <scope>NUCLEOTIDE SEQUENCE [LARGE SCALE GENOMIC DNA]</scope>
    <source>
        <strain evidence="4 5">G13</strain>
    </source>
</reference>
<dbReference type="InterPro" id="IPR054491">
    <property type="entry name" value="MGH1-like_GH"/>
</dbReference>
<gene>
    <name evidence="4" type="ORF">FPZ45_05040</name>
</gene>
<feature type="domain" description="Mannosylglycerate hydrolase MGH1-like glycoside hydrolase" evidence="3">
    <location>
        <begin position="281"/>
        <end position="599"/>
    </location>
</feature>
<feature type="coiled-coil region" evidence="1">
    <location>
        <begin position="452"/>
        <end position="479"/>
    </location>
</feature>
<dbReference type="AlphaFoldDB" id="A0A559JTN3"/>
<dbReference type="Pfam" id="PF14742">
    <property type="entry name" value="GDE_N_bis"/>
    <property type="match status" value="1"/>
</dbReference>
<evidence type="ECO:0000313" key="4">
    <source>
        <dbReference type="EMBL" id="TVY03244.1"/>
    </source>
</evidence>
<dbReference type="Pfam" id="PF22422">
    <property type="entry name" value="MGH1-like_GH"/>
    <property type="match status" value="1"/>
</dbReference>
<evidence type="ECO:0000259" key="3">
    <source>
        <dbReference type="Pfam" id="PF22422"/>
    </source>
</evidence>
<dbReference type="Gene3D" id="1.50.10.10">
    <property type="match status" value="1"/>
</dbReference>
<dbReference type="InterPro" id="IPR008928">
    <property type="entry name" value="6-hairpin_glycosidase_sf"/>
</dbReference>
<protein>
    <submittedName>
        <fullName evidence="4">Amylo-alpha-1,6-glucosidase</fullName>
    </submittedName>
</protein>
<evidence type="ECO:0000256" key="1">
    <source>
        <dbReference type="SAM" id="Coils"/>
    </source>
</evidence>
<dbReference type="EMBL" id="VNJJ01000002">
    <property type="protein sequence ID" value="TVY03244.1"/>
    <property type="molecule type" value="Genomic_DNA"/>
</dbReference>
<name>A0A559JTN3_9BACL</name>
<feature type="domain" description="Putative glycogen debranching enzyme N-terminal" evidence="2">
    <location>
        <begin position="6"/>
        <end position="199"/>
    </location>
</feature>
<dbReference type="InterPro" id="IPR032856">
    <property type="entry name" value="GDE_N_bis"/>
</dbReference>
<dbReference type="GO" id="GO:0005975">
    <property type="term" value="P:carbohydrate metabolic process"/>
    <property type="evidence" value="ECO:0007669"/>
    <property type="project" value="InterPro"/>
</dbReference>
<dbReference type="SUPFAM" id="SSF48208">
    <property type="entry name" value="Six-hairpin glycosidases"/>
    <property type="match status" value="1"/>
</dbReference>
<comment type="caution">
    <text evidence="4">The sequence shown here is derived from an EMBL/GenBank/DDBJ whole genome shotgun (WGS) entry which is preliminary data.</text>
</comment>
<dbReference type="RefSeq" id="WP_144699045.1">
    <property type="nucleotide sequence ID" value="NZ_VNJJ01000002.1"/>
</dbReference>
<evidence type="ECO:0000259" key="2">
    <source>
        <dbReference type="Pfam" id="PF14742"/>
    </source>
</evidence>
<accession>A0A559JTN3</accession>
<dbReference type="InterPro" id="IPR012341">
    <property type="entry name" value="6hp_glycosidase-like_sf"/>
</dbReference>
<evidence type="ECO:0000313" key="5">
    <source>
        <dbReference type="Proteomes" id="UP000316330"/>
    </source>
</evidence>
<sequence length="700" mass="78111">MNYRVIKHNDLFLMTDLHGDVPGSSAQDGLYMRDTRFVSKMEIKLNGKRPLLLSSAADENYVARIRMTNEHEEIDGEVKLWRESVELIRERFIYGDVLYETVFLTNFSTKPLNFDLGISFDADFTDMFIVRGFQPADELGKITERSADTKHWHAAYVGADGVRRETSISWDTEADAMSSEGDALYKISLEPRETKRITFTIIPSVEGRVVEATPRETALAELEAAYDGWNEKAMKVKSDSEVLDKLFDRGVQDLRVLLTDFGYGLFPVAGLPWYAVPFGRDSLIAALQMLPLDPKIALGTLEMMAAYQGSEVNPWKDEQPGKIMHEMRSGELARSGQVPFAPYYGSIDSTPLFILLAAEYAHWTGDTAAIERLMPSLERAFDWIDNYGDRDKDGWVEYYQESSKGIANQGWKDSADSVVHKNGEFAAAPIALIEVQGYVYQAKTRLAPILERIGREETAQKLRDEAERLKQELDAAFWMPEEQFYAIALDANKDQVRSVTSNPGHLLMSGIVPEDKARIISQRLVAADMFGGYGIRTMSSESTGYNPMSYHDGSVWPHDNSMTLIGMSILGFKEEASTVISGLLKAAEKFEYNRLPELFCGYDESIGYPVSYPVACSPQAWAAGTSIVLIQAMLGLKTDALNRSMTLAPFLPAGINRLTVKDVPIAEGRLSVELKRTGDGEPLQVDIIENTSGCEIVIAD</sequence>
<keyword evidence="1" id="KW-0175">Coiled coil</keyword>
<dbReference type="OrthoDB" id="9759959at2"/>
<proteinExistence type="predicted"/>
<dbReference type="Proteomes" id="UP000316330">
    <property type="component" value="Unassembled WGS sequence"/>
</dbReference>